<dbReference type="SUPFAM" id="SSF48452">
    <property type="entry name" value="TPR-like"/>
    <property type="match status" value="1"/>
</dbReference>
<dbReference type="GO" id="GO:0005743">
    <property type="term" value="C:mitochondrial inner membrane"/>
    <property type="evidence" value="ECO:0007669"/>
    <property type="project" value="TreeGrafter"/>
</dbReference>
<evidence type="ECO:0000313" key="8">
    <source>
        <dbReference type="Proteomes" id="UP000038045"/>
    </source>
</evidence>
<dbReference type="InterPro" id="IPR040395">
    <property type="entry name" value="TTC19"/>
</dbReference>
<dbReference type="Gene3D" id="1.25.40.10">
    <property type="entry name" value="Tetratricopeptide repeat domain"/>
    <property type="match status" value="2"/>
</dbReference>
<proteinExistence type="inferred from homology"/>
<feature type="repeat" description="TPR" evidence="7">
    <location>
        <begin position="319"/>
        <end position="352"/>
    </location>
</feature>
<evidence type="ECO:0000256" key="1">
    <source>
        <dbReference type="ARBA" id="ARBA00004173"/>
    </source>
</evidence>
<dbReference type="GO" id="GO:0034551">
    <property type="term" value="P:mitochondrial respiratory chain complex III assembly"/>
    <property type="evidence" value="ECO:0007669"/>
    <property type="project" value="InterPro"/>
</dbReference>
<sequence length="386" mass="44935">MIRNIKNLHRISKSGFLSNRVNFSQSSNITINYGQKENNNKNNENTNTKYYRIFLFASVWVTIKDYFGIEKVNIEHDPVRGLVKKAWYCVKDRKFNDAIEILEEALKIAHENKDEKIVTRIYTELGDTYLKMEDFNKAEDIFKVLLQRFIHLHKYPDSHPAFISTSIKLATVFANKGNVDNAEIGFKHAISKQMKCVDEHLKKNVVAYGAHSEEKNIVDSKGYEFTDPLALFGFALDSYAHFLVNHREEERLNEAEECMDEALKIAYTIFGSNNYHIINMLKNFSSACIEKKYFKTAKKYLEIGIQRVVNSIKDQDIIVEYYCNYAVSLLQTGEKEKALEYTERALSLSKSCSTNIKKLAEENLLIIKNKCNISNKEDKTKWFYFF</sequence>
<evidence type="ECO:0000256" key="5">
    <source>
        <dbReference type="ARBA" id="ARBA00022946"/>
    </source>
</evidence>
<name>A0A0N5A538_PARTI</name>
<evidence type="ECO:0000256" key="7">
    <source>
        <dbReference type="PROSITE-ProRule" id="PRU00339"/>
    </source>
</evidence>
<keyword evidence="5" id="KW-0809">Transit peptide</keyword>
<dbReference type="AlphaFoldDB" id="A0A0N5A538"/>
<keyword evidence="6" id="KW-0496">Mitochondrion</keyword>
<accession>A0A0N5A538</accession>
<keyword evidence="3" id="KW-0677">Repeat</keyword>
<keyword evidence="4 7" id="KW-0802">TPR repeat</keyword>
<dbReference type="PANTHER" id="PTHR13143:SF6">
    <property type="entry name" value="TETRATRICOPEPTIDE REPEAT PROTEIN 19, MITOCHONDRIAL"/>
    <property type="match status" value="1"/>
</dbReference>
<dbReference type="WBParaSite" id="PTRK_0001682200.1">
    <property type="protein sequence ID" value="PTRK_0001682200.1"/>
    <property type="gene ID" value="PTRK_0001682200"/>
</dbReference>
<dbReference type="PROSITE" id="PS50005">
    <property type="entry name" value="TPR"/>
    <property type="match status" value="1"/>
</dbReference>
<organism evidence="8 9">
    <name type="scientific">Parastrongyloides trichosuri</name>
    <name type="common">Possum-specific nematode worm</name>
    <dbReference type="NCBI Taxonomy" id="131310"/>
    <lineage>
        <taxon>Eukaryota</taxon>
        <taxon>Metazoa</taxon>
        <taxon>Ecdysozoa</taxon>
        <taxon>Nematoda</taxon>
        <taxon>Chromadorea</taxon>
        <taxon>Rhabditida</taxon>
        <taxon>Tylenchina</taxon>
        <taxon>Panagrolaimomorpha</taxon>
        <taxon>Strongyloidoidea</taxon>
        <taxon>Strongyloididae</taxon>
        <taxon>Parastrongyloides</taxon>
    </lineage>
</organism>
<dbReference type="InterPro" id="IPR019734">
    <property type="entry name" value="TPR_rpt"/>
</dbReference>
<comment type="subcellular location">
    <subcellularLocation>
        <location evidence="1">Mitochondrion</location>
    </subcellularLocation>
</comment>
<comment type="similarity">
    <text evidence="2">Belongs to the TTC19 family.</text>
</comment>
<dbReference type="Pfam" id="PF13181">
    <property type="entry name" value="TPR_8"/>
    <property type="match status" value="2"/>
</dbReference>
<reference evidence="9" key="1">
    <citation type="submission" date="2017-02" db="UniProtKB">
        <authorList>
            <consortium name="WormBaseParasite"/>
        </authorList>
    </citation>
    <scope>IDENTIFICATION</scope>
</reference>
<dbReference type="Proteomes" id="UP000038045">
    <property type="component" value="Unplaced"/>
</dbReference>
<evidence type="ECO:0000256" key="3">
    <source>
        <dbReference type="ARBA" id="ARBA00022737"/>
    </source>
</evidence>
<dbReference type="SMART" id="SM00028">
    <property type="entry name" value="TPR"/>
    <property type="match status" value="4"/>
</dbReference>
<dbReference type="PANTHER" id="PTHR13143">
    <property type="entry name" value="TETRATRICOPEPTIDE REPEAT PROTEIN 19"/>
    <property type="match status" value="1"/>
</dbReference>
<evidence type="ECO:0000256" key="2">
    <source>
        <dbReference type="ARBA" id="ARBA00008219"/>
    </source>
</evidence>
<evidence type="ECO:0000313" key="9">
    <source>
        <dbReference type="WBParaSite" id="PTRK_0001682200.1"/>
    </source>
</evidence>
<keyword evidence="8" id="KW-1185">Reference proteome</keyword>
<evidence type="ECO:0000256" key="6">
    <source>
        <dbReference type="ARBA" id="ARBA00023128"/>
    </source>
</evidence>
<protein>
    <submittedName>
        <fullName evidence="9">TPR_REGION domain-containing protein</fullName>
    </submittedName>
</protein>
<dbReference type="InterPro" id="IPR011990">
    <property type="entry name" value="TPR-like_helical_dom_sf"/>
</dbReference>
<evidence type="ECO:0000256" key="4">
    <source>
        <dbReference type="ARBA" id="ARBA00022803"/>
    </source>
</evidence>
<dbReference type="STRING" id="131310.A0A0N5A538"/>